<dbReference type="RefSeq" id="WP_135268750.1">
    <property type="nucleotide sequence ID" value="NZ_CP038436.1"/>
</dbReference>
<gene>
    <name evidence="1" type="ORF">EXE58_15735</name>
</gene>
<accession>A0A4P7IHI5</accession>
<dbReference type="OrthoDB" id="5191971at2"/>
<organism evidence="1 2">
    <name type="scientific">Nocardioides seonyuensis</name>
    <dbReference type="NCBI Taxonomy" id="2518371"/>
    <lineage>
        <taxon>Bacteria</taxon>
        <taxon>Bacillati</taxon>
        <taxon>Actinomycetota</taxon>
        <taxon>Actinomycetes</taxon>
        <taxon>Propionibacteriales</taxon>
        <taxon>Nocardioidaceae</taxon>
        <taxon>Nocardioides</taxon>
    </lineage>
</organism>
<reference evidence="1 2" key="1">
    <citation type="submission" date="2019-03" db="EMBL/GenBank/DDBJ databases">
        <title>Three New Species of Nocardioides, Nocardioides euryhalodurans sp. nov., Nocardioides seonyuensis sp. nov. and Nocardioides eburneoflavus sp. nov. Iolated from Soil.</title>
        <authorList>
            <person name="Roh S.G."/>
            <person name="Lee C."/>
            <person name="Kim M.-K."/>
            <person name="Kim S.B."/>
        </authorList>
    </citation>
    <scope>NUCLEOTIDE SEQUENCE [LARGE SCALE GENOMIC DNA]</scope>
    <source>
        <strain evidence="1 2">MMS17-SY207-3</strain>
    </source>
</reference>
<dbReference type="KEGG" id="nsn:EXE58_15735"/>
<evidence type="ECO:0000313" key="2">
    <source>
        <dbReference type="Proteomes" id="UP000294853"/>
    </source>
</evidence>
<keyword evidence="2" id="KW-1185">Reference proteome</keyword>
<sequence length="111" mass="12511">MTENKTLTLTLSIPAPLTTHLWSSAAPNFISDQPDRFWTYDYPELPDPHSPIFRNGTMMWTESMSDALLLRACEDQLGHATTLLFDEAGFSAGPVILCSRPFYAQEEGKMR</sequence>
<evidence type="ECO:0000313" key="1">
    <source>
        <dbReference type="EMBL" id="QBX56765.1"/>
    </source>
</evidence>
<dbReference type="AlphaFoldDB" id="A0A4P7IHI5"/>
<dbReference type="Proteomes" id="UP000294853">
    <property type="component" value="Chromosome"/>
</dbReference>
<protein>
    <submittedName>
        <fullName evidence="1">Uncharacterized protein</fullName>
    </submittedName>
</protein>
<name>A0A4P7IHI5_9ACTN</name>
<dbReference type="EMBL" id="CP038436">
    <property type="protein sequence ID" value="QBX56765.1"/>
    <property type="molecule type" value="Genomic_DNA"/>
</dbReference>
<proteinExistence type="predicted"/>